<evidence type="ECO:0000313" key="1">
    <source>
        <dbReference type="EMBL" id="KAJ9119792.1"/>
    </source>
</evidence>
<keyword evidence="2" id="KW-1185">Reference proteome</keyword>
<reference evidence="1" key="1">
    <citation type="submission" date="2023-04" db="EMBL/GenBank/DDBJ databases">
        <title>Draft Genome sequencing of Naganishia species isolated from polar environments using Oxford Nanopore Technology.</title>
        <authorList>
            <person name="Leo P."/>
            <person name="Venkateswaran K."/>
        </authorList>
    </citation>
    <scope>NUCLEOTIDE SEQUENCE</scope>
    <source>
        <strain evidence="1">DBVPG 5303</strain>
    </source>
</reference>
<dbReference type="EMBL" id="JASBWV010000023">
    <property type="protein sequence ID" value="KAJ9119792.1"/>
    <property type="molecule type" value="Genomic_DNA"/>
</dbReference>
<accession>A0ACC2XAH4</accession>
<name>A0ACC2XAH4_9TREE</name>
<gene>
    <name evidence="1" type="ORF">QFC24_005504</name>
</gene>
<evidence type="ECO:0000313" key="2">
    <source>
        <dbReference type="Proteomes" id="UP001234202"/>
    </source>
</evidence>
<dbReference type="Proteomes" id="UP001234202">
    <property type="component" value="Unassembled WGS sequence"/>
</dbReference>
<organism evidence="1 2">
    <name type="scientific">Naganishia onofrii</name>
    <dbReference type="NCBI Taxonomy" id="1851511"/>
    <lineage>
        <taxon>Eukaryota</taxon>
        <taxon>Fungi</taxon>
        <taxon>Dikarya</taxon>
        <taxon>Basidiomycota</taxon>
        <taxon>Agaricomycotina</taxon>
        <taxon>Tremellomycetes</taxon>
        <taxon>Filobasidiales</taxon>
        <taxon>Filobasidiaceae</taxon>
        <taxon>Naganishia</taxon>
    </lineage>
</organism>
<comment type="caution">
    <text evidence="1">The sequence shown here is derived from an EMBL/GenBank/DDBJ whole genome shotgun (WGS) entry which is preliminary data.</text>
</comment>
<protein>
    <submittedName>
        <fullName evidence="1">Uncharacterized protein</fullName>
    </submittedName>
</protein>
<proteinExistence type="predicted"/>
<sequence length="963" mass="104046">MQTGSITQTINTTAATDRIQRPTFALTPSHALSSSHTRFPTTSLVWYPCRRWNHTSAPSRIPNDADTGTSNKSSGPTITLERPASEAVVQTKSSGPEHASSTTKPLTTEIAKDTETPAVGLIGRFTRVLSLAPTKDGEAPGSTNSSIHKLVDLARPEKKQLTTAIGLLFISSGVSMLVPLTIGKLIDFFSAPTHETFFGLSFPVAAAVLALTFCVGAGANAGRAILMRLSGQRIIARVRNEAYLSTLKQEPEFADRGAGDIVSRLSVDTSIVGDSVTSNLSDGLRAIISAVVGVAAMVYISAKLTMVMLAVVPPVSIGAVIYGRYLRKLSNQTQEALGDMSKTAEEKLNAFKTVASFNAQVLEGTRFSHKVDKVFQLAKKEAIASGIFFGGSGLTGNLTMLCLLGYGGHLVSHGEITVGDLTSLLIYTGYVGGSVSGLTGFWTGLMKGVGAGSRVFELLDRKSAIPLSVGKFCPKERNGPIRLENVSFTYPSRKEVGVLNGVNLDIEVGTSLAICGPSGSGKSSIQALLCRFYDPNEGRVLFDGEDIREFTVESWRSRIGVVSQDPTLFTGTVHENIAYGVPNTTREDVEEAARMANCDFIWQLPQGFETQIGKASLSGGQKQRNEATSALDSTSEHAVNSAIDHIIRNQQITVILVAHRLSSIARAERVVVVEAGKITEEGTYAELSRRAGGRFRSLMAAQLALEKSEASSGAVEEKKTESEGSLEDPKIFAKKDKQAGLPPVKLVTIWFGANDASVPGTAQSVPLEKYIDNLNYYISSLVEPSSVYYQPEASIVLISPPPFVYSMRLEQPLPPHVPKGEQGKERTLERTRQFKDACVAVGNEWSQKTSGKVQLLDLWKVIVNAAGSENDNDLRPLFTDGLHLRPAAYRLVFDEIMRIVASQWQDLDPAKMKMTVPRYVAGTASWEWYTVPPMLNRKAWVELEPVKPEESAPENSSAGRDEL</sequence>